<sequence>MSMLGVANRSKFKRDSSVNEHLYFDLMNFKVKKVLLQRYVLPSTEHILSPKFLNFRSRGRSHAARWP</sequence>
<comment type="caution">
    <text evidence="1">The sequence shown here is derived from an EMBL/GenBank/DDBJ whole genome shotgun (WGS) entry which is preliminary data.</text>
</comment>
<keyword evidence="2" id="KW-1185">Reference proteome</keyword>
<evidence type="ECO:0000313" key="2">
    <source>
        <dbReference type="Proteomes" id="UP000055024"/>
    </source>
</evidence>
<dbReference type="Proteomes" id="UP000055024">
    <property type="component" value="Unassembled WGS sequence"/>
</dbReference>
<evidence type="ECO:0000313" key="1">
    <source>
        <dbReference type="EMBL" id="KRZ01142.1"/>
    </source>
</evidence>
<gene>
    <name evidence="1" type="ORF">T11_7936</name>
</gene>
<accession>A0A0V1GS34</accession>
<reference evidence="1 2" key="1">
    <citation type="submission" date="2015-01" db="EMBL/GenBank/DDBJ databases">
        <title>Evolution of Trichinella species and genotypes.</title>
        <authorList>
            <person name="Korhonen P.K."/>
            <person name="Edoardo P."/>
            <person name="Giuseppe L.R."/>
            <person name="Gasser R.B."/>
        </authorList>
    </citation>
    <scope>NUCLEOTIDE SEQUENCE [LARGE SCALE GENOMIC DNA]</scope>
    <source>
        <strain evidence="1">ISS1029</strain>
    </source>
</reference>
<protein>
    <submittedName>
        <fullName evidence="1">Uncharacterized protein</fullName>
    </submittedName>
</protein>
<proteinExistence type="predicted"/>
<organism evidence="1 2">
    <name type="scientific">Trichinella zimbabwensis</name>
    <dbReference type="NCBI Taxonomy" id="268475"/>
    <lineage>
        <taxon>Eukaryota</taxon>
        <taxon>Metazoa</taxon>
        <taxon>Ecdysozoa</taxon>
        <taxon>Nematoda</taxon>
        <taxon>Enoplea</taxon>
        <taxon>Dorylaimia</taxon>
        <taxon>Trichinellida</taxon>
        <taxon>Trichinellidae</taxon>
        <taxon>Trichinella</taxon>
    </lineage>
</organism>
<name>A0A0V1GS34_9BILA</name>
<dbReference type="EMBL" id="JYDP01000330">
    <property type="protein sequence ID" value="KRZ01142.1"/>
    <property type="molecule type" value="Genomic_DNA"/>
</dbReference>
<dbReference type="AlphaFoldDB" id="A0A0V1GS34"/>